<comment type="caution">
    <text evidence="6">The sequence shown here is derived from an EMBL/GenBank/DDBJ whole genome shotgun (WGS) entry which is preliminary data.</text>
</comment>
<evidence type="ECO:0000256" key="1">
    <source>
        <dbReference type="ARBA" id="ARBA00023015"/>
    </source>
</evidence>
<feature type="domain" description="IclR-ED" evidence="5">
    <location>
        <begin position="69"/>
        <end position="250"/>
    </location>
</feature>
<dbReference type="GO" id="GO:0045892">
    <property type="term" value="P:negative regulation of DNA-templated transcription"/>
    <property type="evidence" value="ECO:0007669"/>
    <property type="project" value="TreeGrafter"/>
</dbReference>
<dbReference type="Pfam" id="PF01614">
    <property type="entry name" value="IclR_C"/>
    <property type="match status" value="1"/>
</dbReference>
<accession>A0AAW4G4P6</accession>
<dbReference type="Gene3D" id="3.30.450.40">
    <property type="match status" value="1"/>
</dbReference>
<keyword evidence="3" id="KW-0804">Transcription</keyword>
<dbReference type="Pfam" id="PF09339">
    <property type="entry name" value="HTH_IclR"/>
    <property type="match status" value="1"/>
</dbReference>
<dbReference type="Gene3D" id="1.10.10.10">
    <property type="entry name" value="Winged helix-like DNA-binding domain superfamily/Winged helix DNA-binding domain"/>
    <property type="match status" value="1"/>
</dbReference>
<evidence type="ECO:0000313" key="7">
    <source>
        <dbReference type="Proteomes" id="UP001195196"/>
    </source>
</evidence>
<gene>
    <name evidence="6" type="ORF">JTZ10_12195</name>
</gene>
<evidence type="ECO:0000313" key="6">
    <source>
        <dbReference type="EMBL" id="MBM7278522.1"/>
    </source>
</evidence>
<dbReference type="GO" id="GO:0003677">
    <property type="term" value="F:DNA binding"/>
    <property type="evidence" value="ECO:0007669"/>
    <property type="project" value="UniProtKB-KW"/>
</dbReference>
<dbReference type="InterPro" id="IPR029016">
    <property type="entry name" value="GAF-like_dom_sf"/>
</dbReference>
<dbReference type="SMART" id="SM00346">
    <property type="entry name" value="HTH_ICLR"/>
    <property type="match status" value="1"/>
</dbReference>
<dbReference type="PROSITE" id="PS51078">
    <property type="entry name" value="ICLR_ED"/>
    <property type="match status" value="1"/>
</dbReference>
<name>A0AAW4G4P6_GORRU</name>
<sequence length="250" mass="26657">MRNSDDFSPAVIDRAAVLLEEFRDGGDLTLSQLSNRTGLPRSSAHRLLSQLVELGWVERHGQTYTLGRSLFEWGALARRRSGLQEIAHPFLNELYATTGLVVHLGVLEGNDVRILDKVGYGPIALPTRIGGLQPAGRTALGKALLAFCDNGSARRRPTVEVLASAAEEARRRSEMAVVRQRRTAYERDEAALGVAGVAAPIGDLRSCAGAIAVTGPAETVDGALLATPVRATANAIWQALSDNGSVRRAG</sequence>
<dbReference type="PANTHER" id="PTHR30136">
    <property type="entry name" value="HELIX-TURN-HELIX TRANSCRIPTIONAL REGULATOR, ICLR FAMILY"/>
    <property type="match status" value="1"/>
</dbReference>
<protein>
    <submittedName>
        <fullName evidence="6">IclR family transcriptional regulator</fullName>
    </submittedName>
</protein>
<dbReference type="EMBL" id="JAFFGU010000004">
    <property type="protein sequence ID" value="MBM7278522.1"/>
    <property type="molecule type" value="Genomic_DNA"/>
</dbReference>
<keyword evidence="2" id="KW-0238">DNA-binding</keyword>
<evidence type="ECO:0000256" key="2">
    <source>
        <dbReference type="ARBA" id="ARBA00023125"/>
    </source>
</evidence>
<dbReference type="InterPro" id="IPR014757">
    <property type="entry name" value="Tscrpt_reg_IclR_C"/>
</dbReference>
<feature type="domain" description="HTH iclR-type" evidence="4">
    <location>
        <begin position="9"/>
        <end position="68"/>
    </location>
</feature>
<dbReference type="GO" id="GO:0003700">
    <property type="term" value="F:DNA-binding transcription factor activity"/>
    <property type="evidence" value="ECO:0007669"/>
    <property type="project" value="TreeGrafter"/>
</dbReference>
<dbReference type="SUPFAM" id="SSF46785">
    <property type="entry name" value="Winged helix' DNA-binding domain"/>
    <property type="match status" value="1"/>
</dbReference>
<dbReference type="SUPFAM" id="SSF55781">
    <property type="entry name" value="GAF domain-like"/>
    <property type="match status" value="1"/>
</dbReference>
<dbReference type="RefSeq" id="WP_204718068.1">
    <property type="nucleotide sequence ID" value="NZ_JAFFGU010000004.1"/>
</dbReference>
<dbReference type="InterPro" id="IPR036390">
    <property type="entry name" value="WH_DNA-bd_sf"/>
</dbReference>
<reference evidence="6" key="1">
    <citation type="submission" date="2021-02" db="EMBL/GenBank/DDBJ databases">
        <title>Taxonomy, biology and ecology of Rhodococcus bacteria occurring in California pistachio and other woody hosts as revealed by genome sequence analyses.</title>
        <authorList>
            <person name="Riely B."/>
            <person name="Gai Y."/>
        </authorList>
    </citation>
    <scope>NUCLEOTIDE SEQUENCE</scope>
    <source>
        <strain evidence="6">BP-295</strain>
    </source>
</reference>
<proteinExistence type="predicted"/>
<evidence type="ECO:0000256" key="3">
    <source>
        <dbReference type="ARBA" id="ARBA00023163"/>
    </source>
</evidence>
<dbReference type="PANTHER" id="PTHR30136:SF24">
    <property type="entry name" value="HTH-TYPE TRANSCRIPTIONAL REPRESSOR ALLR"/>
    <property type="match status" value="1"/>
</dbReference>
<organism evidence="6 7">
    <name type="scientific">Gordonia rubripertincta</name>
    <name type="common">Rhodococcus corallinus</name>
    <dbReference type="NCBI Taxonomy" id="36822"/>
    <lineage>
        <taxon>Bacteria</taxon>
        <taxon>Bacillati</taxon>
        <taxon>Actinomycetota</taxon>
        <taxon>Actinomycetes</taxon>
        <taxon>Mycobacteriales</taxon>
        <taxon>Gordoniaceae</taxon>
        <taxon>Gordonia</taxon>
    </lineage>
</organism>
<dbReference type="AlphaFoldDB" id="A0AAW4G4P6"/>
<dbReference type="InterPro" id="IPR005471">
    <property type="entry name" value="Tscrpt_reg_IclR_N"/>
</dbReference>
<dbReference type="InterPro" id="IPR036388">
    <property type="entry name" value="WH-like_DNA-bd_sf"/>
</dbReference>
<evidence type="ECO:0000259" key="4">
    <source>
        <dbReference type="PROSITE" id="PS51077"/>
    </source>
</evidence>
<keyword evidence="1" id="KW-0805">Transcription regulation</keyword>
<dbReference type="InterPro" id="IPR050707">
    <property type="entry name" value="HTH_MetabolicPath_Reg"/>
</dbReference>
<dbReference type="PROSITE" id="PS51077">
    <property type="entry name" value="HTH_ICLR"/>
    <property type="match status" value="1"/>
</dbReference>
<evidence type="ECO:0000259" key="5">
    <source>
        <dbReference type="PROSITE" id="PS51078"/>
    </source>
</evidence>
<dbReference type="Proteomes" id="UP001195196">
    <property type="component" value="Unassembled WGS sequence"/>
</dbReference>